<dbReference type="Proteomes" id="UP000257039">
    <property type="component" value="Unassembled WGS sequence"/>
</dbReference>
<evidence type="ECO:0000259" key="1">
    <source>
        <dbReference type="Pfam" id="PF26298"/>
    </source>
</evidence>
<reference evidence="3 4" key="1">
    <citation type="submission" date="2017-04" db="EMBL/GenBank/DDBJ databases">
        <title>Draft genome sequence of Zooshikella ganghwensis VG4 isolated from Red Sea sediments.</title>
        <authorList>
            <person name="Rehman Z."/>
            <person name="Alam I."/>
            <person name="Kamau A."/>
            <person name="Bajic V."/>
            <person name="Leiknes T."/>
        </authorList>
    </citation>
    <scope>NUCLEOTIDE SEQUENCE [LARGE SCALE GENOMIC DNA]</scope>
    <source>
        <strain evidence="3 4">VG4</strain>
    </source>
</reference>
<comment type="caution">
    <text evidence="3">The sequence shown here is derived from an EMBL/GenBank/DDBJ whole genome shotgun (WGS) entry which is preliminary data.</text>
</comment>
<dbReference type="AlphaFoldDB" id="A0A4P9VRV8"/>
<evidence type="ECO:0000313" key="4">
    <source>
        <dbReference type="Proteomes" id="UP000257039"/>
    </source>
</evidence>
<name>A0A4P9VRV8_9GAMM</name>
<dbReference type="InterPro" id="IPR058740">
    <property type="entry name" value="MurL_N"/>
</dbReference>
<feature type="domain" description="MurL N-terminal" evidence="2">
    <location>
        <begin position="43"/>
        <end position="302"/>
    </location>
</feature>
<dbReference type="Pfam" id="PF26298">
    <property type="entry name" value="MurL_epimerase_C"/>
    <property type="match status" value="1"/>
</dbReference>
<sequence>MQMSTTRLSALKRPLKKVRNFFKDPLPRDKALIFEDYELKFPDIIFTYRVGNQRYNSWVRFDLPIHQLSNLNRENHHPLFVNLGLAFAAGHFILSDFATIRCDCAKLNDQECALLEQRMMAALAEFRYLQGLDPSRPVAVLSSGKRALHPVPFAHAEEKALMLNGGGKDSCVSAELLKGIGLPFAWLSAHPNPIRLRVIDRSGNPEKYAFDFSLSEQAKTDAVYPWGAEPYLQVITAASLIISYLTGFKYLVTGAEHSADDSNLIYKGVEVNHQSGKTSTFENFFNTFIQNSVLQEAKLFSIARPFTDFRLGEMFSHFPQYFDAFFSCNMGMGKNKWCNNCHKCAFTYMALYPFFEQQTLINIFGQDLFKIPTIRKYMIELTTATIKPWECVGTLDECKLALRYCLKKSPNMEFNEWPRRSDLEKSCHDIQEQTVHEHVMSTFHTPHNIPGPIEQPLRDLASSLRKKSIQRWPEIIQS</sequence>
<dbReference type="InterPro" id="IPR058741">
    <property type="entry name" value="MurL_C"/>
</dbReference>
<keyword evidence="4" id="KW-1185">Reference proteome</keyword>
<organism evidence="3 4">
    <name type="scientific">Zooshikella ganghwensis</name>
    <dbReference type="NCBI Taxonomy" id="202772"/>
    <lineage>
        <taxon>Bacteria</taxon>
        <taxon>Pseudomonadati</taxon>
        <taxon>Pseudomonadota</taxon>
        <taxon>Gammaproteobacteria</taxon>
        <taxon>Oceanospirillales</taxon>
        <taxon>Zooshikellaceae</taxon>
        <taxon>Zooshikella</taxon>
    </lineage>
</organism>
<dbReference type="EMBL" id="NDXW01000001">
    <property type="protein sequence ID" value="RDH44800.1"/>
    <property type="molecule type" value="Genomic_DNA"/>
</dbReference>
<gene>
    <name evidence="3" type="ORF">B9G39_15915</name>
</gene>
<proteinExistence type="predicted"/>
<dbReference type="Pfam" id="PF26299">
    <property type="entry name" value="MurL_N"/>
    <property type="match status" value="1"/>
</dbReference>
<evidence type="ECO:0000259" key="2">
    <source>
        <dbReference type="Pfam" id="PF26299"/>
    </source>
</evidence>
<protein>
    <recommendedName>
        <fullName evidence="5">UDP-N-acetyl-alpha-D-muramoyl-L-alanyl-L-glutamate epimerase</fullName>
    </recommendedName>
</protein>
<accession>A0A4P9VRV8</accession>
<dbReference type="RefSeq" id="WP_094787875.1">
    <property type="nucleotide sequence ID" value="NZ_NDXW01000001.1"/>
</dbReference>
<evidence type="ECO:0000313" key="3">
    <source>
        <dbReference type="EMBL" id="RDH44800.1"/>
    </source>
</evidence>
<evidence type="ECO:0008006" key="5">
    <source>
        <dbReference type="Google" id="ProtNLM"/>
    </source>
</evidence>
<feature type="domain" description="MurL C-terminal" evidence="1">
    <location>
        <begin position="326"/>
        <end position="408"/>
    </location>
</feature>